<reference evidence="13 14" key="1">
    <citation type="submission" date="2018-05" db="EMBL/GenBank/DDBJ databases">
        <title>Complete Genome Sequence of Deinococcus sp. strain 17bor-2.</title>
        <authorList>
            <person name="Srinivasan S."/>
        </authorList>
    </citation>
    <scope>NUCLEOTIDE SEQUENCE [LARGE SCALE GENOMIC DNA]</scope>
    <source>
        <strain evidence="13 14">17bor-2</strain>
    </source>
</reference>
<dbReference type="GO" id="GO:0005886">
    <property type="term" value="C:plasma membrane"/>
    <property type="evidence" value="ECO:0007669"/>
    <property type="project" value="UniProtKB-SubCell"/>
</dbReference>
<accession>A0A2Z3JJ86</accession>
<dbReference type="GO" id="GO:0017004">
    <property type="term" value="P:cytochrome complex assembly"/>
    <property type="evidence" value="ECO:0007669"/>
    <property type="project" value="UniProtKB-KW"/>
</dbReference>
<dbReference type="KEGG" id="dez:DKM44_01125"/>
<evidence type="ECO:0000313" key="13">
    <source>
        <dbReference type="EMBL" id="AWN22008.1"/>
    </source>
</evidence>
<evidence type="ECO:0000256" key="3">
    <source>
        <dbReference type="ARBA" id="ARBA00008741"/>
    </source>
</evidence>
<comment type="similarity">
    <text evidence="3">Belongs to the CcmD/CycX/HelD family.</text>
</comment>
<keyword evidence="7" id="KW-0997">Cell inner membrane</keyword>
<dbReference type="NCBIfam" id="TIGR03141">
    <property type="entry name" value="cytochro_ccmD"/>
    <property type="match status" value="1"/>
</dbReference>
<dbReference type="OrthoDB" id="73529at2"/>
<organism evidence="13 14">
    <name type="scientific">Deinococcus irradiatisoli</name>
    <dbReference type="NCBI Taxonomy" id="2202254"/>
    <lineage>
        <taxon>Bacteria</taxon>
        <taxon>Thermotogati</taxon>
        <taxon>Deinococcota</taxon>
        <taxon>Deinococci</taxon>
        <taxon>Deinococcales</taxon>
        <taxon>Deinococcaceae</taxon>
        <taxon>Deinococcus</taxon>
    </lineage>
</organism>
<feature type="transmembrane region" description="Helical" evidence="12">
    <location>
        <begin position="6"/>
        <end position="28"/>
    </location>
</feature>
<keyword evidence="8 12" id="KW-0812">Transmembrane</keyword>
<name>A0A2Z3JJ86_9DEIO</name>
<gene>
    <name evidence="13" type="primary">ccmD</name>
    <name evidence="13" type="ORF">DKM44_01125</name>
</gene>
<keyword evidence="14" id="KW-1185">Reference proteome</keyword>
<dbReference type="AlphaFoldDB" id="A0A2Z3JJ86"/>
<keyword evidence="9" id="KW-0201">Cytochrome c-type biogenesis</keyword>
<keyword evidence="5" id="KW-0813">Transport</keyword>
<dbReference type="EMBL" id="CP029494">
    <property type="protein sequence ID" value="AWN22008.1"/>
    <property type="molecule type" value="Genomic_DNA"/>
</dbReference>
<evidence type="ECO:0000256" key="7">
    <source>
        <dbReference type="ARBA" id="ARBA00022519"/>
    </source>
</evidence>
<evidence type="ECO:0000256" key="9">
    <source>
        <dbReference type="ARBA" id="ARBA00022748"/>
    </source>
</evidence>
<evidence type="ECO:0000256" key="6">
    <source>
        <dbReference type="ARBA" id="ARBA00022475"/>
    </source>
</evidence>
<dbReference type="RefSeq" id="WP_109824711.1">
    <property type="nucleotide sequence ID" value="NZ_CP029494.1"/>
</dbReference>
<sequence>MDKYAGYVIVTYAVTFVILVGYLVWVWWRLRQEAGQDLGGEEGRR</sequence>
<dbReference type="InterPro" id="IPR007078">
    <property type="entry name" value="Haem_export_protD_CcmD"/>
</dbReference>
<evidence type="ECO:0000256" key="12">
    <source>
        <dbReference type="SAM" id="Phobius"/>
    </source>
</evidence>
<evidence type="ECO:0000313" key="14">
    <source>
        <dbReference type="Proteomes" id="UP000245368"/>
    </source>
</evidence>
<dbReference type="GO" id="GO:0015886">
    <property type="term" value="P:heme transport"/>
    <property type="evidence" value="ECO:0007669"/>
    <property type="project" value="InterPro"/>
</dbReference>
<evidence type="ECO:0000256" key="10">
    <source>
        <dbReference type="ARBA" id="ARBA00022989"/>
    </source>
</evidence>
<protein>
    <recommendedName>
        <fullName evidence="4">Heme exporter protein D</fullName>
    </recommendedName>
</protein>
<evidence type="ECO:0000256" key="5">
    <source>
        <dbReference type="ARBA" id="ARBA00022448"/>
    </source>
</evidence>
<proteinExistence type="inferred from homology"/>
<evidence type="ECO:0000256" key="2">
    <source>
        <dbReference type="ARBA" id="ARBA00004377"/>
    </source>
</evidence>
<evidence type="ECO:0000256" key="11">
    <source>
        <dbReference type="ARBA" id="ARBA00023136"/>
    </source>
</evidence>
<keyword evidence="10 12" id="KW-1133">Transmembrane helix</keyword>
<comment type="function">
    <text evidence="1">Required for the export of heme to the periplasm for the biogenesis of c-type cytochromes.</text>
</comment>
<evidence type="ECO:0000256" key="1">
    <source>
        <dbReference type="ARBA" id="ARBA00002442"/>
    </source>
</evidence>
<keyword evidence="11 12" id="KW-0472">Membrane</keyword>
<evidence type="ECO:0000256" key="4">
    <source>
        <dbReference type="ARBA" id="ARBA00016461"/>
    </source>
</evidence>
<keyword evidence="6" id="KW-1003">Cell membrane</keyword>
<comment type="subcellular location">
    <subcellularLocation>
        <location evidence="2">Cell inner membrane</location>
        <topology evidence="2">Single-pass membrane protein</topology>
    </subcellularLocation>
</comment>
<dbReference type="Proteomes" id="UP000245368">
    <property type="component" value="Chromosome"/>
</dbReference>
<evidence type="ECO:0000256" key="8">
    <source>
        <dbReference type="ARBA" id="ARBA00022692"/>
    </source>
</evidence>